<dbReference type="PANTHER" id="PTHR46309">
    <property type="entry name" value="PHD FINGER PROTEIN 12"/>
    <property type="match status" value="1"/>
</dbReference>
<evidence type="ECO:0000313" key="2">
    <source>
        <dbReference type="EMBL" id="RZC11263.1"/>
    </source>
</evidence>
<protein>
    <submittedName>
        <fullName evidence="2">Increased DNA methylation 1</fullName>
    </submittedName>
</protein>
<dbReference type="InterPro" id="IPR042163">
    <property type="entry name" value="PHF12"/>
</dbReference>
<dbReference type="InterPro" id="IPR056511">
    <property type="entry name" value="IDM1_C"/>
</dbReference>
<sequence length="250" mass="28975">METKMIDSSEDLTVGNTTLSTPRAMKIGMVLKWGLDCWKYNIMHHSKSNGDGIGGRRGFHKMIGFVNIFMQILWAGFGPGCREKRRLQVLPNVRRRVRLLGIHTNLCSENNSMVVTWMFMNKALKKLTHTHTGINVIQSIVYSRGSNLTRIYFSRFYMFVLEKDDEIIAAASIRKQGVCKELMRLIESFLCNLKVTKLIIQSIPETYNVWKRKFNFTEVSEELMRNILLQNFDVPLLFETVEGFVSKHSR</sequence>
<comment type="caution">
    <text evidence="2">The sequence shown here is derived from an EMBL/GenBank/DDBJ whole genome shotgun (WGS) entry which is preliminary data.</text>
</comment>
<dbReference type="Pfam" id="PF23209">
    <property type="entry name" value="IDM1_C"/>
    <property type="match status" value="1"/>
</dbReference>
<dbReference type="GO" id="GO:0006357">
    <property type="term" value="P:regulation of transcription by RNA polymerase II"/>
    <property type="evidence" value="ECO:0007669"/>
    <property type="project" value="TreeGrafter"/>
</dbReference>
<dbReference type="GO" id="GO:0003714">
    <property type="term" value="F:transcription corepressor activity"/>
    <property type="evidence" value="ECO:0007669"/>
    <property type="project" value="InterPro"/>
</dbReference>
<accession>A0A445KK18</accession>
<dbReference type="GO" id="GO:0005634">
    <property type="term" value="C:nucleus"/>
    <property type="evidence" value="ECO:0007669"/>
    <property type="project" value="TreeGrafter"/>
</dbReference>
<reference evidence="2 3" key="1">
    <citation type="submission" date="2018-09" db="EMBL/GenBank/DDBJ databases">
        <title>A high-quality reference genome of wild soybean provides a powerful tool to mine soybean genomes.</title>
        <authorList>
            <person name="Xie M."/>
            <person name="Chung C.Y.L."/>
            <person name="Li M.-W."/>
            <person name="Wong F.-L."/>
            <person name="Chan T.-F."/>
            <person name="Lam H.-M."/>
        </authorList>
    </citation>
    <scope>NUCLEOTIDE SEQUENCE [LARGE SCALE GENOMIC DNA]</scope>
    <source>
        <strain evidence="3">cv. W05</strain>
        <tissue evidence="2">Hypocotyl of etiolated seedlings</tissue>
    </source>
</reference>
<evidence type="ECO:0000313" key="3">
    <source>
        <dbReference type="Proteomes" id="UP000289340"/>
    </source>
</evidence>
<gene>
    <name evidence="2" type="ORF">D0Y65_011458</name>
</gene>
<dbReference type="EMBL" id="QZWG01000005">
    <property type="protein sequence ID" value="RZC11263.1"/>
    <property type="molecule type" value="Genomic_DNA"/>
</dbReference>
<dbReference type="PANTHER" id="PTHR46309:SF5">
    <property type="entry name" value="GNAT FAMILY ACETYLTRANSFERASE"/>
    <property type="match status" value="1"/>
</dbReference>
<keyword evidence="3" id="KW-1185">Reference proteome</keyword>
<proteinExistence type="predicted"/>
<name>A0A445KK18_GLYSO</name>
<organism evidence="2 3">
    <name type="scientific">Glycine soja</name>
    <name type="common">Wild soybean</name>
    <dbReference type="NCBI Taxonomy" id="3848"/>
    <lineage>
        <taxon>Eukaryota</taxon>
        <taxon>Viridiplantae</taxon>
        <taxon>Streptophyta</taxon>
        <taxon>Embryophyta</taxon>
        <taxon>Tracheophyta</taxon>
        <taxon>Spermatophyta</taxon>
        <taxon>Magnoliopsida</taxon>
        <taxon>eudicotyledons</taxon>
        <taxon>Gunneridae</taxon>
        <taxon>Pentapetalae</taxon>
        <taxon>rosids</taxon>
        <taxon>fabids</taxon>
        <taxon>Fabales</taxon>
        <taxon>Fabaceae</taxon>
        <taxon>Papilionoideae</taxon>
        <taxon>50 kb inversion clade</taxon>
        <taxon>NPAAA clade</taxon>
        <taxon>indigoferoid/millettioid clade</taxon>
        <taxon>Phaseoleae</taxon>
        <taxon>Glycine</taxon>
        <taxon>Glycine subgen. Soja</taxon>
    </lineage>
</organism>
<dbReference type="Proteomes" id="UP000289340">
    <property type="component" value="Chromosome 5"/>
</dbReference>
<dbReference type="AlphaFoldDB" id="A0A445KK18"/>
<evidence type="ECO:0000259" key="1">
    <source>
        <dbReference type="Pfam" id="PF23209"/>
    </source>
</evidence>
<feature type="domain" description="Increased DNA methylation 1 C-terminal" evidence="1">
    <location>
        <begin position="172"/>
        <end position="227"/>
    </location>
</feature>